<keyword evidence="3" id="KW-1185">Reference proteome</keyword>
<keyword evidence="1" id="KW-1133">Transmembrane helix</keyword>
<evidence type="ECO:0000313" key="2">
    <source>
        <dbReference type="EMBL" id="KYO65382.1"/>
    </source>
</evidence>
<organism evidence="2 3">
    <name type="scientific">Thermovenabulum gondwanense</name>
    <dbReference type="NCBI Taxonomy" id="520767"/>
    <lineage>
        <taxon>Bacteria</taxon>
        <taxon>Bacillati</taxon>
        <taxon>Bacillota</taxon>
        <taxon>Clostridia</taxon>
        <taxon>Thermosediminibacterales</taxon>
        <taxon>Thermosediminibacteraceae</taxon>
        <taxon>Thermovenabulum</taxon>
    </lineage>
</organism>
<dbReference type="Proteomes" id="UP000075737">
    <property type="component" value="Unassembled WGS sequence"/>
</dbReference>
<dbReference type="OrthoDB" id="1953847at2"/>
<keyword evidence="1" id="KW-0812">Transmembrane</keyword>
<feature type="transmembrane region" description="Helical" evidence="1">
    <location>
        <begin position="87"/>
        <end position="110"/>
    </location>
</feature>
<protein>
    <submittedName>
        <fullName evidence="2">Uncharacterized protein</fullName>
    </submittedName>
</protein>
<reference evidence="2 3" key="1">
    <citation type="submission" date="2015-12" db="EMBL/GenBank/DDBJ databases">
        <title>Draft genome of Thermovenabulum gondwanense isolated from a red thermophilic microbial mat colonisisng an outflow channel of a bore well.</title>
        <authorList>
            <person name="Patel B.K."/>
        </authorList>
    </citation>
    <scope>NUCLEOTIDE SEQUENCE [LARGE SCALE GENOMIC DNA]</scope>
    <source>
        <strain evidence="2 3">R270</strain>
    </source>
</reference>
<name>A0A162MDK3_9FIRM</name>
<feature type="transmembrane region" description="Helical" evidence="1">
    <location>
        <begin position="59"/>
        <end position="75"/>
    </location>
</feature>
<proteinExistence type="predicted"/>
<feature type="transmembrane region" description="Helical" evidence="1">
    <location>
        <begin position="29"/>
        <end position="47"/>
    </location>
</feature>
<comment type="caution">
    <text evidence="2">The sequence shown here is derived from an EMBL/GenBank/DDBJ whole genome shotgun (WGS) entry which is preliminary data.</text>
</comment>
<evidence type="ECO:0000256" key="1">
    <source>
        <dbReference type="SAM" id="Phobius"/>
    </source>
</evidence>
<dbReference type="STRING" id="520767.ATZ99_16160"/>
<dbReference type="RefSeq" id="WP_068748739.1">
    <property type="nucleotide sequence ID" value="NZ_LOHZ01000035.1"/>
</dbReference>
<sequence length="138" mass="15793">MKISDQMIAVLSIASLLIIIALFTNNAYLFLFSFPFFVFSWVFLGVIRNQNYVGAGYKSAIIITLLIWLMGFYSMNNINTKVVPETFILGFPLATAIMVYFVWALPVLTFTIPYGLFFERDCISESELKELLSKIKEM</sequence>
<dbReference type="AlphaFoldDB" id="A0A162MDK3"/>
<gene>
    <name evidence="2" type="ORF">ATZ99_16160</name>
</gene>
<accession>A0A162MDK3</accession>
<evidence type="ECO:0000313" key="3">
    <source>
        <dbReference type="Proteomes" id="UP000075737"/>
    </source>
</evidence>
<keyword evidence="1" id="KW-0472">Membrane</keyword>
<feature type="transmembrane region" description="Helical" evidence="1">
    <location>
        <begin position="7"/>
        <end position="23"/>
    </location>
</feature>
<dbReference type="EMBL" id="LOHZ01000035">
    <property type="protein sequence ID" value="KYO65382.1"/>
    <property type="molecule type" value="Genomic_DNA"/>
</dbReference>